<dbReference type="EMBL" id="CP028103">
    <property type="protein sequence ID" value="AVQ30254.1"/>
    <property type="molecule type" value="Genomic_DNA"/>
</dbReference>
<dbReference type="RefSeq" id="WP_005949094.1">
    <property type="nucleotide sequence ID" value="NZ_CP028103.1"/>
</dbReference>
<evidence type="ECO:0000313" key="4">
    <source>
        <dbReference type="Proteomes" id="UP000241238"/>
    </source>
</evidence>
<dbReference type="PANTHER" id="PTHR47505">
    <property type="entry name" value="DNA UTILIZATION PROTEIN YHGH"/>
    <property type="match status" value="1"/>
</dbReference>
<protein>
    <submittedName>
        <fullName evidence="3">Amidophosphoribosyltransferase</fullName>
    </submittedName>
</protein>
<dbReference type="Pfam" id="PF00156">
    <property type="entry name" value="Pribosyltran"/>
    <property type="match status" value="1"/>
</dbReference>
<dbReference type="SUPFAM" id="SSF53271">
    <property type="entry name" value="PRTase-like"/>
    <property type="match status" value="1"/>
</dbReference>
<gene>
    <name evidence="3" type="ORF">C4N18_03030</name>
</gene>
<comment type="similarity">
    <text evidence="1">Belongs to the ComF/GntX family.</text>
</comment>
<dbReference type="CDD" id="cd06223">
    <property type="entry name" value="PRTases_typeI"/>
    <property type="match status" value="1"/>
</dbReference>
<dbReference type="Gene3D" id="3.40.50.2020">
    <property type="match status" value="1"/>
</dbReference>
<evidence type="ECO:0000313" key="3">
    <source>
        <dbReference type="EMBL" id="AVQ30254.1"/>
    </source>
</evidence>
<dbReference type="InterPro" id="IPR000836">
    <property type="entry name" value="PRTase_dom"/>
</dbReference>
<dbReference type="InterPro" id="IPR029057">
    <property type="entry name" value="PRTase-like"/>
</dbReference>
<sequence>MKNLSQNFKRLFFSVKCSVCGRVIEVENQYICCDCFRVLKRKSEIKNIDNYYFLYYYDKDIKKIITDYKLKNRKELSKEISILIKKPLKELIREKRINIVIPVPISRNRMRERGFNQVEEILKELKIDYKTMDRIRDTEHMYSILEEKKREENIKKAFKNDEINGSGKNILIIDDIVTTGSTIREVVKEIREKNSPKEIYVFSIAMSKFFKK</sequence>
<accession>A0ABM6U1W1</accession>
<dbReference type="Proteomes" id="UP000241238">
    <property type="component" value="Chromosome"/>
</dbReference>
<evidence type="ECO:0000256" key="1">
    <source>
        <dbReference type="ARBA" id="ARBA00008007"/>
    </source>
</evidence>
<reference evidence="4" key="1">
    <citation type="journal article" date="2018" name="MSphere">
        <title>Fusobacterium Genomics Using MinION and Illumina Sequencing Enables Genome Completion and Correction.</title>
        <authorList>
            <person name="Todd S.M."/>
            <person name="Settlage R.E."/>
            <person name="Lahmers K.K."/>
            <person name="Slade D.J."/>
        </authorList>
    </citation>
    <scope>NUCLEOTIDE SEQUENCE [LARGE SCALE GENOMIC DNA]</scope>
    <source>
        <strain evidence="4">ATCC 27725</strain>
    </source>
</reference>
<dbReference type="InterPro" id="IPR051910">
    <property type="entry name" value="ComF/GntX_DNA_util-trans"/>
</dbReference>
<name>A0ABM6U1W1_FUSVA</name>
<dbReference type="PANTHER" id="PTHR47505:SF1">
    <property type="entry name" value="DNA UTILIZATION PROTEIN YHGH"/>
    <property type="match status" value="1"/>
</dbReference>
<dbReference type="GeneID" id="77466951"/>
<proteinExistence type="inferred from homology"/>
<evidence type="ECO:0000259" key="2">
    <source>
        <dbReference type="Pfam" id="PF00156"/>
    </source>
</evidence>
<organism evidence="3 4">
    <name type="scientific">Fusobacterium varium ATCC 27725</name>
    <dbReference type="NCBI Taxonomy" id="469618"/>
    <lineage>
        <taxon>Bacteria</taxon>
        <taxon>Fusobacteriati</taxon>
        <taxon>Fusobacteriota</taxon>
        <taxon>Fusobacteriia</taxon>
        <taxon>Fusobacteriales</taxon>
        <taxon>Fusobacteriaceae</taxon>
        <taxon>Fusobacterium</taxon>
    </lineage>
</organism>
<keyword evidence="4" id="KW-1185">Reference proteome</keyword>
<feature type="domain" description="Phosphoribosyltransferase" evidence="2">
    <location>
        <begin position="113"/>
        <end position="194"/>
    </location>
</feature>